<keyword evidence="4" id="KW-1185">Reference proteome</keyword>
<name>A0A6G0YAV7_APHCR</name>
<dbReference type="Gene3D" id="2.60.60.20">
    <property type="entry name" value="PLAT/LH2 domain"/>
    <property type="match status" value="1"/>
</dbReference>
<dbReference type="InterPro" id="IPR051223">
    <property type="entry name" value="Polycystin"/>
</dbReference>
<accession>A0A6G0YAV7</accession>
<dbReference type="PANTHER" id="PTHR10877">
    <property type="entry name" value="POLYCYSTIN FAMILY MEMBER"/>
    <property type="match status" value="1"/>
</dbReference>
<dbReference type="AlphaFoldDB" id="A0A6G0YAV7"/>
<dbReference type="OrthoDB" id="6631241at2759"/>
<reference evidence="3 4" key="1">
    <citation type="submission" date="2019-08" db="EMBL/GenBank/DDBJ databases">
        <title>Whole genome of Aphis craccivora.</title>
        <authorList>
            <person name="Voronova N.V."/>
            <person name="Shulinski R.S."/>
            <person name="Bandarenka Y.V."/>
            <person name="Zhorov D.G."/>
            <person name="Warner D."/>
        </authorList>
    </citation>
    <scope>NUCLEOTIDE SEQUENCE [LARGE SCALE GENOMIC DNA]</scope>
    <source>
        <strain evidence="3">180601</strain>
        <tissue evidence="3">Whole Body</tissue>
    </source>
</reference>
<organism evidence="3 4">
    <name type="scientific">Aphis craccivora</name>
    <name type="common">Cowpea aphid</name>
    <dbReference type="NCBI Taxonomy" id="307492"/>
    <lineage>
        <taxon>Eukaryota</taxon>
        <taxon>Metazoa</taxon>
        <taxon>Ecdysozoa</taxon>
        <taxon>Arthropoda</taxon>
        <taxon>Hexapoda</taxon>
        <taxon>Insecta</taxon>
        <taxon>Pterygota</taxon>
        <taxon>Neoptera</taxon>
        <taxon>Paraneoptera</taxon>
        <taxon>Hemiptera</taxon>
        <taxon>Sternorrhyncha</taxon>
        <taxon>Aphidomorpha</taxon>
        <taxon>Aphidoidea</taxon>
        <taxon>Aphididae</taxon>
        <taxon>Aphidini</taxon>
        <taxon>Aphis</taxon>
        <taxon>Aphis</taxon>
    </lineage>
</organism>
<evidence type="ECO:0000256" key="1">
    <source>
        <dbReference type="PROSITE-ProRule" id="PRU00152"/>
    </source>
</evidence>
<comment type="caution">
    <text evidence="3">The sequence shown here is derived from an EMBL/GenBank/DDBJ whole genome shotgun (WGS) entry which is preliminary data.</text>
</comment>
<evidence type="ECO:0000313" key="3">
    <source>
        <dbReference type="EMBL" id="KAF0752522.1"/>
    </source>
</evidence>
<evidence type="ECO:0000259" key="2">
    <source>
        <dbReference type="PROSITE" id="PS50095"/>
    </source>
</evidence>
<dbReference type="Pfam" id="PF01477">
    <property type="entry name" value="PLAT"/>
    <property type="match status" value="1"/>
</dbReference>
<proteinExistence type="predicted"/>
<evidence type="ECO:0000313" key="4">
    <source>
        <dbReference type="Proteomes" id="UP000478052"/>
    </source>
</evidence>
<gene>
    <name evidence="3" type="ORF">FWK35_00011343</name>
</gene>
<dbReference type="SUPFAM" id="SSF49723">
    <property type="entry name" value="Lipase/lipooxygenase domain (PLAT/LH2 domain)"/>
    <property type="match status" value="1"/>
</dbReference>
<protein>
    <submittedName>
        <fullName evidence="3">Polycystic kidney disease protein 1-like 2</fullName>
    </submittedName>
</protein>
<dbReference type="InterPro" id="IPR036392">
    <property type="entry name" value="PLAT/LH2_dom_sf"/>
</dbReference>
<sequence length="307" mass="36224">MKTGVKVSRKQIKTADRAPINRNLVEAVSTIKKNERARMHLTPHWLHSLDDYPTMQRSNDDWFIIFTPQSLGELQSIHIWHDNYGTNPDWYCQEIIVTEVRSNTIWVFEVEQWFSIREPTKSIEHTVYSSNSKNNWTKKTKKYVEMGIRENHLWASVFIRQTLQKVWKFNKVISIQRASLINILGEFKFSKELVNLLENMEVETGSRQGDVLSPILFNFVLEKIVEEINLCEGVELVDKNINILILVTIEATRSQKLGMLTLFRTHKPYPKHIFNIYFQIHLKYIPANIKIFRVSITRTSREKFSKD</sequence>
<dbReference type="GO" id="GO:0016020">
    <property type="term" value="C:membrane"/>
    <property type="evidence" value="ECO:0007669"/>
    <property type="project" value="TreeGrafter"/>
</dbReference>
<dbReference type="GO" id="GO:0050982">
    <property type="term" value="P:detection of mechanical stimulus"/>
    <property type="evidence" value="ECO:0007669"/>
    <property type="project" value="TreeGrafter"/>
</dbReference>
<feature type="domain" description="PLAT" evidence="2">
    <location>
        <begin position="1"/>
        <end position="128"/>
    </location>
</feature>
<dbReference type="Proteomes" id="UP000478052">
    <property type="component" value="Unassembled WGS sequence"/>
</dbReference>
<dbReference type="PANTHER" id="PTHR10877:SF183">
    <property type="entry name" value="AT14535P-RELATED"/>
    <property type="match status" value="1"/>
</dbReference>
<dbReference type="InterPro" id="IPR001024">
    <property type="entry name" value="PLAT/LH2_dom"/>
</dbReference>
<dbReference type="GO" id="GO:0005262">
    <property type="term" value="F:calcium channel activity"/>
    <property type="evidence" value="ECO:0007669"/>
    <property type="project" value="TreeGrafter"/>
</dbReference>
<dbReference type="EMBL" id="VUJU01005023">
    <property type="protein sequence ID" value="KAF0752522.1"/>
    <property type="molecule type" value="Genomic_DNA"/>
</dbReference>
<dbReference type="PROSITE" id="PS50095">
    <property type="entry name" value="PLAT"/>
    <property type="match status" value="1"/>
</dbReference>
<comment type="caution">
    <text evidence="1">Lacks conserved residue(s) required for the propagation of feature annotation.</text>
</comment>